<dbReference type="InterPro" id="IPR002878">
    <property type="entry name" value="ChsH2_C"/>
</dbReference>
<dbReference type="SUPFAM" id="SSF50249">
    <property type="entry name" value="Nucleic acid-binding proteins"/>
    <property type="match status" value="1"/>
</dbReference>
<dbReference type="EMBL" id="JACHJQ010000012">
    <property type="protein sequence ID" value="MBB4912238.1"/>
    <property type="molecule type" value="Genomic_DNA"/>
</dbReference>
<dbReference type="RefSeq" id="WP_184816244.1">
    <property type="nucleotide sequence ID" value="NZ_JACHJQ010000012.1"/>
</dbReference>
<evidence type="ECO:0000259" key="1">
    <source>
        <dbReference type="Pfam" id="PF01796"/>
    </source>
</evidence>
<feature type="domain" description="ChsH2 C-terminal OB-fold" evidence="1">
    <location>
        <begin position="58"/>
        <end position="108"/>
    </location>
</feature>
<dbReference type="AlphaFoldDB" id="A0A7W7VJ80"/>
<dbReference type="Pfam" id="PF01796">
    <property type="entry name" value="OB_ChsH2_C"/>
    <property type="match status" value="1"/>
</dbReference>
<dbReference type="InterPro" id="IPR012340">
    <property type="entry name" value="NA-bd_OB-fold"/>
</dbReference>
<accession>A0A7W7VJ80</accession>
<sequence>MDVQPVVAEPDPRVRVAGEGDGLLLLGVRCAGCGLAAVEPVLRCGACGGDTEPTSLRPNGNVWSWTVVGVGPDRGTAFAYVDLDDGPRVLVRLGEGTPRVVGTRVRVRGTTPDGDLEAGA</sequence>
<proteinExistence type="predicted"/>
<keyword evidence="3" id="KW-1185">Reference proteome</keyword>
<reference evidence="2 3" key="1">
    <citation type="submission" date="2020-08" db="EMBL/GenBank/DDBJ databases">
        <title>Genomic Encyclopedia of Type Strains, Phase III (KMG-III): the genomes of soil and plant-associated and newly described type strains.</title>
        <authorList>
            <person name="Whitman W."/>
        </authorList>
    </citation>
    <scope>NUCLEOTIDE SEQUENCE [LARGE SCALE GENOMIC DNA]</scope>
    <source>
        <strain evidence="2 3">CECT 8960</strain>
    </source>
</reference>
<gene>
    <name evidence="2" type="ORF">FHR82_008509</name>
</gene>
<evidence type="ECO:0000313" key="2">
    <source>
        <dbReference type="EMBL" id="MBB4912238.1"/>
    </source>
</evidence>
<name>A0A7W7VJ80_9PSEU</name>
<organism evidence="2 3">
    <name type="scientific">Actinophytocola algeriensis</name>
    <dbReference type="NCBI Taxonomy" id="1768010"/>
    <lineage>
        <taxon>Bacteria</taxon>
        <taxon>Bacillati</taxon>
        <taxon>Actinomycetota</taxon>
        <taxon>Actinomycetes</taxon>
        <taxon>Pseudonocardiales</taxon>
        <taxon>Pseudonocardiaceae</taxon>
    </lineage>
</organism>
<protein>
    <recommendedName>
        <fullName evidence="1">ChsH2 C-terminal OB-fold domain-containing protein</fullName>
    </recommendedName>
</protein>
<comment type="caution">
    <text evidence="2">The sequence shown here is derived from an EMBL/GenBank/DDBJ whole genome shotgun (WGS) entry which is preliminary data.</text>
</comment>
<evidence type="ECO:0000313" key="3">
    <source>
        <dbReference type="Proteomes" id="UP000520767"/>
    </source>
</evidence>
<dbReference type="Proteomes" id="UP000520767">
    <property type="component" value="Unassembled WGS sequence"/>
</dbReference>